<dbReference type="EMBL" id="MTPW01000001">
    <property type="protein sequence ID" value="PQJ31573.1"/>
    <property type="molecule type" value="Genomic_DNA"/>
</dbReference>
<accession>A0A2S7UBB5</accession>
<proteinExistence type="predicted"/>
<feature type="transmembrane region" description="Helical" evidence="1">
    <location>
        <begin position="57"/>
        <end position="78"/>
    </location>
</feature>
<keyword evidence="1" id="KW-1133">Transmembrane helix</keyword>
<evidence type="ECO:0000313" key="3">
    <source>
        <dbReference type="Proteomes" id="UP000239747"/>
    </source>
</evidence>
<sequence>MPYSSKPQMWFWVLAIIFLLWNLMGIGAWSTEMAAPDLMMEQMNEQQQELYQSRPGWYMYVYGVAVFAGLLACIMLLFKRKLAVLLSLISLFAVIITTSYNFFNGSWDIINTGDKFFFLSVPILSICLWLFARSAASKAWLR</sequence>
<gene>
    <name evidence="2" type="ORF">BST92_06370</name>
</gene>
<protein>
    <recommendedName>
        <fullName evidence="4">Sugar transporter</fullName>
    </recommendedName>
</protein>
<keyword evidence="1" id="KW-0472">Membrane</keyword>
<evidence type="ECO:0000256" key="1">
    <source>
        <dbReference type="SAM" id="Phobius"/>
    </source>
</evidence>
<dbReference type="OrthoDB" id="1143964at2"/>
<name>A0A2S7UBB5_9FLAO</name>
<organism evidence="2 3">
    <name type="scientific">Nonlabens arenilitoris</name>
    <dbReference type="NCBI Taxonomy" id="1217969"/>
    <lineage>
        <taxon>Bacteria</taxon>
        <taxon>Pseudomonadati</taxon>
        <taxon>Bacteroidota</taxon>
        <taxon>Flavobacteriia</taxon>
        <taxon>Flavobacteriales</taxon>
        <taxon>Flavobacteriaceae</taxon>
        <taxon>Nonlabens</taxon>
    </lineage>
</organism>
<dbReference type="RefSeq" id="WP_105070690.1">
    <property type="nucleotide sequence ID" value="NZ_MTPW01000001.1"/>
</dbReference>
<keyword evidence="1" id="KW-0812">Transmembrane</keyword>
<feature type="transmembrane region" description="Helical" evidence="1">
    <location>
        <begin position="85"/>
        <end position="103"/>
    </location>
</feature>
<evidence type="ECO:0008006" key="4">
    <source>
        <dbReference type="Google" id="ProtNLM"/>
    </source>
</evidence>
<reference evidence="2 3" key="1">
    <citation type="submission" date="2017-01" db="EMBL/GenBank/DDBJ databases">
        <title>Trade-off between light-utilization and light-protection in marine flavobacteria.</title>
        <authorList>
            <person name="Kumagai Y."/>
            <person name="Yoshizawa S."/>
            <person name="Kogure K."/>
            <person name="Iwasaki W."/>
        </authorList>
    </citation>
    <scope>NUCLEOTIDE SEQUENCE [LARGE SCALE GENOMIC DNA]</scope>
    <source>
        <strain evidence="2 3">KCTC 32109</strain>
    </source>
</reference>
<dbReference type="AlphaFoldDB" id="A0A2S7UBB5"/>
<keyword evidence="3" id="KW-1185">Reference proteome</keyword>
<evidence type="ECO:0000313" key="2">
    <source>
        <dbReference type="EMBL" id="PQJ31573.1"/>
    </source>
</evidence>
<feature type="transmembrane region" description="Helical" evidence="1">
    <location>
        <begin position="115"/>
        <end position="132"/>
    </location>
</feature>
<comment type="caution">
    <text evidence="2">The sequence shown here is derived from an EMBL/GenBank/DDBJ whole genome shotgun (WGS) entry which is preliminary data.</text>
</comment>
<dbReference type="Proteomes" id="UP000239747">
    <property type="component" value="Unassembled WGS sequence"/>
</dbReference>